<feature type="binding site" evidence="2">
    <location>
        <position position="16"/>
    </location>
    <ligand>
        <name>a divalent metal cation</name>
        <dbReference type="ChEBI" id="CHEBI:60240"/>
    </ligand>
</feature>
<sequence>MKVKIEIIADGLNFPEGPAFAPDGSLWAVELKGESLLRYLDGKLERFQVGGKPNGIAIDKQGMIWFCDAAENAIRKFDPYQLKTEVLANRVDGEVLAQPNDLAFDQNGNLLFTCPGNSRTEPTGYICVLRPDNSVKKIIENKYFPNGLAFTNDGKSLVFAETYAHQLWKGDWDSQNCEWLNGQVWCNVGGPAGPGGPDGMAFDQQGNLYTAVYGTAEIRIANADGAVIDAIALPGQNPTNCAFDPFGRYDLIVTEAEKGLLLHVSFERK</sequence>
<dbReference type="GO" id="GO:0046872">
    <property type="term" value="F:metal ion binding"/>
    <property type="evidence" value="ECO:0007669"/>
    <property type="project" value="UniProtKB-KW"/>
</dbReference>
<keyword evidence="5" id="KW-1185">Reference proteome</keyword>
<evidence type="ECO:0000313" key="4">
    <source>
        <dbReference type="EMBL" id="TCC98421.1"/>
    </source>
</evidence>
<name>A0A4R0NDG2_9SPHI</name>
<evidence type="ECO:0000256" key="1">
    <source>
        <dbReference type="PIRSR" id="PIRSR605511-1"/>
    </source>
</evidence>
<dbReference type="InterPro" id="IPR051262">
    <property type="entry name" value="SMP-30/CGR1_Lactonase"/>
</dbReference>
<dbReference type="PANTHER" id="PTHR47572:SF5">
    <property type="entry name" value="BLR2277 PROTEIN"/>
    <property type="match status" value="1"/>
</dbReference>
<dbReference type="Proteomes" id="UP000291117">
    <property type="component" value="Unassembled WGS sequence"/>
</dbReference>
<dbReference type="SUPFAM" id="SSF63829">
    <property type="entry name" value="Calcium-dependent phosphotriesterase"/>
    <property type="match status" value="1"/>
</dbReference>
<gene>
    <name evidence="4" type="ORF">EZ444_03810</name>
</gene>
<dbReference type="InterPro" id="IPR011042">
    <property type="entry name" value="6-blade_b-propeller_TolB-like"/>
</dbReference>
<feature type="domain" description="SMP-30/Gluconolactonase/LRE-like region" evidence="3">
    <location>
        <begin position="14"/>
        <end position="256"/>
    </location>
</feature>
<proteinExistence type="predicted"/>
<dbReference type="InterPro" id="IPR013658">
    <property type="entry name" value="SGL"/>
</dbReference>
<dbReference type="InterPro" id="IPR005511">
    <property type="entry name" value="SMP-30"/>
</dbReference>
<protein>
    <submittedName>
        <fullName evidence="4">SMP-30/gluconolactonase/LRE family protein</fullName>
    </submittedName>
</protein>
<keyword evidence="2" id="KW-0479">Metal-binding</keyword>
<feature type="active site" description="Proton donor/acceptor" evidence="1">
    <location>
        <position position="198"/>
    </location>
</feature>
<dbReference type="RefSeq" id="WP_131607405.1">
    <property type="nucleotide sequence ID" value="NZ_SJSM01000002.1"/>
</dbReference>
<dbReference type="AlphaFoldDB" id="A0A4R0NDG2"/>
<dbReference type="PRINTS" id="PR01790">
    <property type="entry name" value="SMP30FAMILY"/>
</dbReference>
<feature type="binding site" evidence="2">
    <location>
        <position position="100"/>
    </location>
    <ligand>
        <name>substrate</name>
    </ligand>
</feature>
<dbReference type="OrthoDB" id="241638at2"/>
<comment type="caution">
    <text evidence="4">The sequence shown here is derived from an EMBL/GenBank/DDBJ whole genome shotgun (WGS) entry which is preliminary data.</text>
</comment>
<dbReference type="Pfam" id="PF08450">
    <property type="entry name" value="SGL"/>
    <property type="match status" value="1"/>
</dbReference>
<reference evidence="4 5" key="1">
    <citation type="submission" date="2019-02" db="EMBL/GenBank/DDBJ databases">
        <title>Pedobacter sp. RP-3-8 sp. nov., isolated from Arctic soil.</title>
        <authorList>
            <person name="Dahal R.H."/>
        </authorList>
    </citation>
    <scope>NUCLEOTIDE SEQUENCE [LARGE SCALE GENOMIC DNA]</scope>
    <source>
        <strain evidence="4 5">RP-3-8</strain>
    </source>
</reference>
<feature type="binding site" evidence="2">
    <location>
        <position position="146"/>
    </location>
    <ligand>
        <name>a divalent metal cation</name>
        <dbReference type="ChEBI" id="CHEBI:60240"/>
    </ligand>
</feature>
<evidence type="ECO:0000256" key="2">
    <source>
        <dbReference type="PIRSR" id="PIRSR605511-2"/>
    </source>
</evidence>
<comment type="cofactor">
    <cofactor evidence="2">
        <name>Zn(2+)</name>
        <dbReference type="ChEBI" id="CHEBI:29105"/>
    </cofactor>
    <text evidence="2">Binds 1 divalent metal cation per subunit.</text>
</comment>
<dbReference type="PANTHER" id="PTHR47572">
    <property type="entry name" value="LIPOPROTEIN-RELATED"/>
    <property type="match status" value="1"/>
</dbReference>
<dbReference type="Gene3D" id="2.120.10.30">
    <property type="entry name" value="TolB, C-terminal domain"/>
    <property type="match status" value="1"/>
</dbReference>
<keyword evidence="2" id="KW-0862">Zinc</keyword>
<dbReference type="EMBL" id="SJSM01000002">
    <property type="protein sequence ID" value="TCC98421.1"/>
    <property type="molecule type" value="Genomic_DNA"/>
</dbReference>
<feature type="binding site" evidence="2">
    <location>
        <position position="198"/>
    </location>
    <ligand>
        <name>a divalent metal cation</name>
        <dbReference type="ChEBI" id="CHEBI:60240"/>
    </ligand>
</feature>
<evidence type="ECO:0000313" key="5">
    <source>
        <dbReference type="Proteomes" id="UP000291117"/>
    </source>
</evidence>
<evidence type="ECO:0000259" key="3">
    <source>
        <dbReference type="Pfam" id="PF08450"/>
    </source>
</evidence>
<organism evidence="4 5">
    <name type="scientific">Pedobacter hiemivivus</name>
    <dbReference type="NCBI Taxonomy" id="2530454"/>
    <lineage>
        <taxon>Bacteria</taxon>
        <taxon>Pseudomonadati</taxon>
        <taxon>Bacteroidota</taxon>
        <taxon>Sphingobacteriia</taxon>
        <taxon>Sphingobacteriales</taxon>
        <taxon>Sphingobacteriaceae</taxon>
        <taxon>Pedobacter</taxon>
    </lineage>
</organism>
<accession>A0A4R0NDG2</accession>